<name>A0A7J9JX67_9ROSI</name>
<evidence type="ECO:0000313" key="4">
    <source>
        <dbReference type="Proteomes" id="UP000593575"/>
    </source>
</evidence>
<proteinExistence type="predicted"/>
<dbReference type="AlphaFoldDB" id="A0A7J9JX67"/>
<feature type="region of interest" description="Disordered" evidence="1">
    <location>
        <begin position="553"/>
        <end position="600"/>
    </location>
</feature>
<dbReference type="Pfam" id="PF07744">
    <property type="entry name" value="SPOC"/>
    <property type="match status" value="1"/>
</dbReference>
<dbReference type="CDD" id="cd21538">
    <property type="entry name" value="SPOC_TFIIS"/>
    <property type="match status" value="1"/>
</dbReference>
<protein>
    <recommendedName>
        <fullName evidence="2">Spen paralogue and orthologue SPOC C-terminal domain-containing protein</fullName>
    </recommendedName>
</protein>
<organism evidence="3 4">
    <name type="scientific">Gossypium armourianum</name>
    <dbReference type="NCBI Taxonomy" id="34283"/>
    <lineage>
        <taxon>Eukaryota</taxon>
        <taxon>Viridiplantae</taxon>
        <taxon>Streptophyta</taxon>
        <taxon>Embryophyta</taxon>
        <taxon>Tracheophyta</taxon>
        <taxon>Spermatophyta</taxon>
        <taxon>Magnoliopsida</taxon>
        <taxon>eudicotyledons</taxon>
        <taxon>Gunneridae</taxon>
        <taxon>Pentapetalae</taxon>
        <taxon>rosids</taxon>
        <taxon>malvids</taxon>
        <taxon>Malvales</taxon>
        <taxon>Malvaceae</taxon>
        <taxon>Malvoideae</taxon>
        <taxon>Gossypium</taxon>
    </lineage>
</organism>
<evidence type="ECO:0000256" key="1">
    <source>
        <dbReference type="SAM" id="MobiDB-lite"/>
    </source>
</evidence>
<dbReference type="GO" id="GO:0005634">
    <property type="term" value="C:nucleus"/>
    <property type="evidence" value="ECO:0007669"/>
    <property type="project" value="TreeGrafter"/>
</dbReference>
<sequence>KQCVNIGNLGITPNYGLGDKSAQRASRIDVIFVAVEMGEKEGSGSGNLKLSRPTVAEKFWDGSLKLNSSVTVSVVAFFKSGEKMPDIKWSELVEVKGKVRLEAFEKYIQELARSRNRGLMVVSLCWKEGSSRSGLVGLNEIAKGYKKGERVGFAQLSPGIDLYICPRSDAIITILAKHGFFKGMAAVEDKKNSLIGCVVWRRNHGLSSSVTKKLEKKHSSSTEQPLSSQSDEKVSAKDLPCTQSAKESPRITCTSIESAVINRNEGDNAGSSDSQLKLHTSPASADLPLKTSALSHLSGISLGLQTSSYSDSVPSLRPKGQSSLNEMPHVDTSGPEETKSVLGHQNPVISLPSVIIKELPAIDDDDLPEFDFGAECGISKTPRSKVFDTAVFDKNVVVEGLKKVVASVPLISPTIQSLPARCKRRAEDILSPQFAFNSSLNLPPGNKACKLDPVLQAKHTVKSSSVFTPVITSIVAPQKNIFDDDDDDMPEWCPPNVKHTFLESAMVARTSIHPTLSNSKLVCSFPGQPSPKFPSSACQLPPLQRSIYANQSPMTASAEPPQPRQTDRYLQRAPSSLMGSNSSHLLRPPIHPPQWKGKGR</sequence>
<keyword evidence="4" id="KW-1185">Reference proteome</keyword>
<evidence type="ECO:0000313" key="3">
    <source>
        <dbReference type="EMBL" id="MBA0838774.1"/>
    </source>
</evidence>
<comment type="caution">
    <text evidence="3">The sequence shown here is derived from an EMBL/GenBank/DDBJ whole genome shotgun (WGS) entry which is preliminary data.</text>
</comment>
<feature type="non-terminal residue" evidence="3">
    <location>
        <position position="1"/>
    </location>
</feature>
<dbReference type="EMBL" id="JABFAE010000010">
    <property type="protein sequence ID" value="MBA0838774.1"/>
    <property type="molecule type" value="Genomic_DNA"/>
</dbReference>
<accession>A0A7J9JX67</accession>
<dbReference type="GO" id="GO:0006351">
    <property type="term" value="P:DNA-templated transcription"/>
    <property type="evidence" value="ECO:0007669"/>
    <property type="project" value="TreeGrafter"/>
</dbReference>
<dbReference type="InterPro" id="IPR012921">
    <property type="entry name" value="SPOC_C"/>
</dbReference>
<dbReference type="PANTHER" id="PTHR11477">
    <property type="entry name" value="TRANSCRIPTION FACTOR S-II ZINC FINGER DOMAIN-CONTAINING PROTEIN"/>
    <property type="match status" value="1"/>
</dbReference>
<dbReference type="Proteomes" id="UP000593575">
    <property type="component" value="Unassembled WGS sequence"/>
</dbReference>
<gene>
    <name evidence="3" type="ORF">Goarm_004566</name>
</gene>
<dbReference type="PANTHER" id="PTHR11477:SF37">
    <property type="entry name" value="SPEN PARALOGUE AND ORTHOLOGUE SPOC C-TERMINAL DOMAIN-CONTAINING PROTEIN"/>
    <property type="match status" value="1"/>
</dbReference>
<feature type="compositionally biased region" description="Polar residues" evidence="1">
    <location>
        <begin position="573"/>
        <end position="584"/>
    </location>
</feature>
<evidence type="ECO:0000259" key="2">
    <source>
        <dbReference type="Pfam" id="PF07744"/>
    </source>
</evidence>
<feature type="region of interest" description="Disordered" evidence="1">
    <location>
        <begin position="210"/>
        <end position="246"/>
    </location>
</feature>
<feature type="domain" description="Spen paralogue and orthologue SPOC C-terminal" evidence="2">
    <location>
        <begin position="57"/>
        <end position="201"/>
    </location>
</feature>
<reference evidence="3 4" key="1">
    <citation type="journal article" date="2019" name="Genome Biol. Evol.">
        <title>Insights into the evolution of the New World diploid cottons (Gossypium, subgenus Houzingenia) based on genome sequencing.</title>
        <authorList>
            <person name="Grover C.E."/>
            <person name="Arick M.A. 2nd"/>
            <person name="Thrash A."/>
            <person name="Conover J.L."/>
            <person name="Sanders W.S."/>
            <person name="Peterson D.G."/>
            <person name="Frelichowski J.E."/>
            <person name="Scheffler J.A."/>
            <person name="Scheffler B.E."/>
            <person name="Wendel J.F."/>
        </authorList>
    </citation>
    <scope>NUCLEOTIDE SEQUENCE [LARGE SCALE GENOMIC DNA]</scope>
    <source>
        <strain evidence="3">6</strain>
        <tissue evidence="3">Leaf</tissue>
    </source>
</reference>
<feature type="region of interest" description="Disordered" evidence="1">
    <location>
        <begin position="307"/>
        <end position="341"/>
    </location>
</feature>